<dbReference type="AlphaFoldDB" id="Q217L7"/>
<dbReference type="Gene3D" id="3.40.50.1820">
    <property type="entry name" value="alpha/beta hydrolase"/>
    <property type="match status" value="1"/>
</dbReference>
<dbReference type="EMBL" id="CP000301">
    <property type="protein sequence ID" value="ABD87419.1"/>
    <property type="molecule type" value="Genomic_DNA"/>
</dbReference>
<dbReference type="InterPro" id="IPR001031">
    <property type="entry name" value="Thioesterase"/>
</dbReference>
<dbReference type="STRING" id="316056.RPC_1862"/>
<evidence type="ECO:0000313" key="3">
    <source>
        <dbReference type="EMBL" id="ABD87419.1"/>
    </source>
</evidence>
<dbReference type="GO" id="GO:0008610">
    <property type="term" value="P:lipid biosynthetic process"/>
    <property type="evidence" value="ECO:0007669"/>
    <property type="project" value="TreeGrafter"/>
</dbReference>
<protein>
    <submittedName>
        <fullName evidence="3">Thioesterase</fullName>
    </submittedName>
</protein>
<dbReference type="HOGENOM" id="CLU_070456_1_1_5"/>
<dbReference type="InterPro" id="IPR029058">
    <property type="entry name" value="AB_hydrolase_fold"/>
</dbReference>
<proteinExistence type="inferred from homology"/>
<accession>Q217L7</accession>
<dbReference type="eggNOG" id="COG3208">
    <property type="taxonomic scope" value="Bacteria"/>
</dbReference>
<name>Q217L7_RHOPB</name>
<dbReference type="PANTHER" id="PTHR11487:SF0">
    <property type="entry name" value="S-ACYL FATTY ACID SYNTHASE THIOESTERASE, MEDIUM CHAIN"/>
    <property type="match status" value="1"/>
</dbReference>
<feature type="domain" description="Thioesterase" evidence="2">
    <location>
        <begin position="19"/>
        <end position="241"/>
    </location>
</feature>
<dbReference type="RefSeq" id="WP_011472323.1">
    <property type="nucleotide sequence ID" value="NC_007925.1"/>
</dbReference>
<dbReference type="SUPFAM" id="SSF53474">
    <property type="entry name" value="alpha/beta-Hydrolases"/>
    <property type="match status" value="1"/>
</dbReference>
<dbReference type="Pfam" id="PF00975">
    <property type="entry name" value="Thioesterase"/>
    <property type="match status" value="1"/>
</dbReference>
<evidence type="ECO:0000259" key="2">
    <source>
        <dbReference type="Pfam" id="PF00975"/>
    </source>
</evidence>
<dbReference type="KEGG" id="rpc:RPC_1862"/>
<dbReference type="InterPro" id="IPR012223">
    <property type="entry name" value="TEII"/>
</dbReference>
<reference evidence="3" key="1">
    <citation type="submission" date="2006-03" db="EMBL/GenBank/DDBJ databases">
        <title>Complete sequence of Rhodopseudomonas palustris BisB18.</title>
        <authorList>
            <consortium name="US DOE Joint Genome Institute"/>
            <person name="Copeland A."/>
            <person name="Lucas S."/>
            <person name="Lapidus A."/>
            <person name="Barry K."/>
            <person name="Detter J.C."/>
            <person name="Glavina del Rio T."/>
            <person name="Hammon N."/>
            <person name="Israni S."/>
            <person name="Dalin E."/>
            <person name="Tice H."/>
            <person name="Pitluck S."/>
            <person name="Chain P."/>
            <person name="Malfatti S."/>
            <person name="Shin M."/>
            <person name="Vergez L."/>
            <person name="Schmutz J."/>
            <person name="Larimer F."/>
            <person name="Land M."/>
            <person name="Hauser L."/>
            <person name="Pelletier D.A."/>
            <person name="Kyrpides N."/>
            <person name="Anderson I."/>
            <person name="Oda Y."/>
            <person name="Harwood C.S."/>
            <person name="Richardson P."/>
        </authorList>
    </citation>
    <scope>NUCLEOTIDE SEQUENCE [LARGE SCALE GENOMIC DNA]</scope>
    <source>
        <strain evidence="3">BisB18</strain>
    </source>
</reference>
<comment type="similarity">
    <text evidence="1">Belongs to the thioesterase family.</text>
</comment>
<organism evidence="3">
    <name type="scientific">Rhodopseudomonas palustris (strain BisB18)</name>
    <dbReference type="NCBI Taxonomy" id="316056"/>
    <lineage>
        <taxon>Bacteria</taxon>
        <taxon>Pseudomonadati</taxon>
        <taxon>Pseudomonadota</taxon>
        <taxon>Alphaproteobacteria</taxon>
        <taxon>Hyphomicrobiales</taxon>
        <taxon>Nitrobacteraceae</taxon>
        <taxon>Rhodopseudomonas</taxon>
    </lineage>
</organism>
<sequence>MQRNSSGWIRRSGRDAPARLICFPYAGGSCSAFGGLQQHLPSIEICGVQLPGRQDRLAEPPLDDLVPLVEALLIAMRPLLDKPFALFGYSSGAILAFELAHALRDVAGPAMRHLFVAAAGAPQLGLDHPRIAELPVPQFLAELIALGGLPPELGSDPHLADLVLPMLRADVRWHENYVFRQRPSLTIPITALGGHDDRFVDVARLARWRDLTAGPFGLDLLPGGHLFIADQHKTVAELITRRFRCIQPASNVSRNEVVNR</sequence>
<dbReference type="ESTHER" id="rhopb-q217l7">
    <property type="family name" value="Thioesterase"/>
</dbReference>
<dbReference type="PANTHER" id="PTHR11487">
    <property type="entry name" value="THIOESTERASE"/>
    <property type="match status" value="1"/>
</dbReference>
<gene>
    <name evidence="3" type="ordered locus">RPC_1862</name>
</gene>
<dbReference type="PROSITE" id="PS51257">
    <property type="entry name" value="PROKAR_LIPOPROTEIN"/>
    <property type="match status" value="1"/>
</dbReference>
<evidence type="ECO:0000256" key="1">
    <source>
        <dbReference type="ARBA" id="ARBA00007169"/>
    </source>
</evidence>